<dbReference type="Gene3D" id="3.30.43.10">
    <property type="entry name" value="Uridine Diphospho-n-acetylenolpyruvylglucosamine Reductase, domain 2"/>
    <property type="match status" value="1"/>
</dbReference>
<protein>
    <submittedName>
        <fullName evidence="4">FAD-binding protein</fullName>
    </submittedName>
</protein>
<dbReference type="InterPro" id="IPR007173">
    <property type="entry name" value="ALO_C"/>
</dbReference>
<evidence type="ECO:0000256" key="2">
    <source>
        <dbReference type="SAM" id="MobiDB-lite"/>
    </source>
</evidence>
<dbReference type="Pfam" id="PF01565">
    <property type="entry name" value="FAD_binding_4"/>
    <property type="match status" value="1"/>
</dbReference>
<dbReference type="InterPro" id="IPR016169">
    <property type="entry name" value="FAD-bd_PCMH_sub2"/>
</dbReference>
<dbReference type="NCBIfam" id="TIGR01679">
    <property type="entry name" value="bact_FAD_ox"/>
    <property type="match status" value="1"/>
</dbReference>
<dbReference type="InterPro" id="IPR016166">
    <property type="entry name" value="FAD-bd_PCMH"/>
</dbReference>
<accession>A0ABT7C7H1</accession>
<dbReference type="Proteomes" id="UP001170379">
    <property type="component" value="Unassembled WGS sequence"/>
</dbReference>
<dbReference type="PANTHER" id="PTHR43762:SF1">
    <property type="entry name" value="D-ARABINONO-1,4-LACTONE OXIDASE"/>
    <property type="match status" value="1"/>
</dbReference>
<dbReference type="InterPro" id="IPR016167">
    <property type="entry name" value="FAD-bd_PCMH_sub1"/>
</dbReference>
<gene>
    <name evidence="4" type="ORF">C7K25_07340</name>
</gene>
<dbReference type="InterPro" id="IPR006094">
    <property type="entry name" value="Oxid_FAD_bind_N"/>
</dbReference>
<keyword evidence="1" id="KW-0560">Oxidoreductase</keyword>
<dbReference type="Gene3D" id="1.10.45.10">
    <property type="entry name" value="Vanillyl-alcohol Oxidase, Chain A, domain 4"/>
    <property type="match status" value="1"/>
</dbReference>
<name>A0ABT7C7H1_9MICO</name>
<evidence type="ECO:0000259" key="3">
    <source>
        <dbReference type="PROSITE" id="PS51387"/>
    </source>
</evidence>
<evidence type="ECO:0000256" key="1">
    <source>
        <dbReference type="ARBA" id="ARBA00023002"/>
    </source>
</evidence>
<dbReference type="InterPro" id="IPR036318">
    <property type="entry name" value="FAD-bd_PCMH-like_sf"/>
</dbReference>
<dbReference type="PIRSF" id="PIRSF000136">
    <property type="entry name" value="LGO_GLO"/>
    <property type="match status" value="1"/>
</dbReference>
<dbReference type="RefSeq" id="WP_026936821.1">
    <property type="nucleotide sequence ID" value="NZ_CP028426.1"/>
</dbReference>
<sequence length="460" mass="50216">MTESQADKPGKILPTRPATSLPKRRGNTWRNWSGGVTETSQLAAGPTSETAVSALVVGAGGSGLKVKSVGSGHSFNDIAGTEGLRLHFDDYRGLVSVNPETRVATFRAGTRMHEVHDLLAEHGLTLENQGDVAAPTIAGAISTGTHGTGLGTSGLSSMVKGLRMVLANGQIVYCDERNHTDLFEFARLGLGALGVIVEVAIQCVPTFRVEANESAEPLDAVLDSYLERARSTDYFSFFWFPHAEQALVKAHRRLADGEEPEGLGGKNAAKFFDEELVQYWAQGLAASLGTVAPGLVQRVSHFTSALTGSRQYVEDSVTMFGNSKRMRYNELEYAVPLEDGPEVVREIRRQIDAHGITVSFPIEVRCGAADDVPLSPGYGRETAYIAVHRYVRERHAEYFGVVEEVLQSAGGRPHWGMMHTLRAPQLRDLYPKFDEFVALRDKVDPQRVFDNAYLERALGD</sequence>
<organism evidence="4 5">
    <name type="scientific">Gulosibacter molinativorax</name>
    <dbReference type="NCBI Taxonomy" id="256821"/>
    <lineage>
        <taxon>Bacteria</taxon>
        <taxon>Bacillati</taxon>
        <taxon>Actinomycetota</taxon>
        <taxon>Actinomycetes</taxon>
        <taxon>Micrococcales</taxon>
        <taxon>Microbacteriaceae</taxon>
        <taxon>Gulosibacter</taxon>
    </lineage>
</organism>
<evidence type="ECO:0000313" key="5">
    <source>
        <dbReference type="Proteomes" id="UP001170379"/>
    </source>
</evidence>
<dbReference type="Pfam" id="PF04030">
    <property type="entry name" value="ALO"/>
    <property type="match status" value="1"/>
</dbReference>
<proteinExistence type="predicted"/>
<dbReference type="InterPro" id="IPR016171">
    <property type="entry name" value="Vanillyl_alc_oxidase_C-sub2"/>
</dbReference>
<evidence type="ECO:0000313" key="4">
    <source>
        <dbReference type="EMBL" id="MDJ1371181.1"/>
    </source>
</evidence>
<dbReference type="Gene3D" id="3.30.465.10">
    <property type="match status" value="1"/>
</dbReference>
<dbReference type="SUPFAM" id="SSF56176">
    <property type="entry name" value="FAD-binding/transporter-associated domain-like"/>
    <property type="match status" value="1"/>
</dbReference>
<dbReference type="PROSITE" id="PS51387">
    <property type="entry name" value="FAD_PCMH"/>
    <property type="match status" value="1"/>
</dbReference>
<feature type="compositionally biased region" description="Basic and acidic residues" evidence="2">
    <location>
        <begin position="1"/>
        <end position="10"/>
    </location>
</feature>
<keyword evidence="5" id="KW-1185">Reference proteome</keyword>
<reference evidence="4" key="1">
    <citation type="submission" date="2018-03" db="EMBL/GenBank/DDBJ databases">
        <authorList>
            <person name="Nunes O.C."/>
            <person name="Lopes A.R."/>
            <person name="Froufe H."/>
            <person name="Munoz-Merida A."/>
            <person name="Barroso C."/>
            <person name="Egas C."/>
        </authorList>
    </citation>
    <scope>NUCLEOTIDE SEQUENCE</scope>
    <source>
        <strain evidence="4">ON4</strain>
    </source>
</reference>
<feature type="domain" description="FAD-binding PCMH-type" evidence="3">
    <location>
        <begin position="36"/>
        <end position="206"/>
    </location>
</feature>
<feature type="region of interest" description="Disordered" evidence="2">
    <location>
        <begin position="1"/>
        <end position="33"/>
    </location>
</feature>
<dbReference type="InterPro" id="IPR010031">
    <property type="entry name" value="FAD_lactone_oxidase-like"/>
</dbReference>
<comment type="caution">
    <text evidence="4">The sequence shown here is derived from an EMBL/GenBank/DDBJ whole genome shotgun (WGS) entry which is preliminary data.</text>
</comment>
<reference evidence="4" key="2">
    <citation type="journal article" date="2022" name="Sci. Rep.">
        <title>In silico prediction of the enzymes involved in the degradation of the herbicide molinate by Gulosibacter molinativorax ON4T.</title>
        <authorList>
            <person name="Lopes A.R."/>
            <person name="Bunin E."/>
            <person name="Viana A.T."/>
            <person name="Froufe H."/>
            <person name="Munoz-Merida A."/>
            <person name="Pinho D."/>
            <person name="Figueiredo J."/>
            <person name="Barroso C."/>
            <person name="Vaz-Moreira I."/>
            <person name="Bellanger X."/>
            <person name="Egas C."/>
            <person name="Nunes O.C."/>
        </authorList>
    </citation>
    <scope>NUCLEOTIDE SEQUENCE</scope>
    <source>
        <strain evidence="4">ON4</strain>
    </source>
</reference>
<dbReference type="PANTHER" id="PTHR43762">
    <property type="entry name" value="L-GULONOLACTONE OXIDASE"/>
    <property type="match status" value="1"/>
</dbReference>
<dbReference type="EMBL" id="PXVD01000010">
    <property type="protein sequence ID" value="MDJ1371181.1"/>
    <property type="molecule type" value="Genomic_DNA"/>
</dbReference>
<dbReference type="Gene3D" id="3.30.70.2520">
    <property type="match status" value="1"/>
</dbReference>